<name>A0A4Z2IVR8_9TELE</name>
<dbReference type="Proteomes" id="UP000314294">
    <property type="component" value="Unassembled WGS sequence"/>
</dbReference>
<keyword evidence="2" id="KW-1185">Reference proteome</keyword>
<evidence type="ECO:0000313" key="2">
    <source>
        <dbReference type="Proteomes" id="UP000314294"/>
    </source>
</evidence>
<accession>A0A4Z2IVR8</accession>
<organism evidence="1 2">
    <name type="scientific">Liparis tanakae</name>
    <name type="common">Tanaka's snailfish</name>
    <dbReference type="NCBI Taxonomy" id="230148"/>
    <lineage>
        <taxon>Eukaryota</taxon>
        <taxon>Metazoa</taxon>
        <taxon>Chordata</taxon>
        <taxon>Craniata</taxon>
        <taxon>Vertebrata</taxon>
        <taxon>Euteleostomi</taxon>
        <taxon>Actinopterygii</taxon>
        <taxon>Neopterygii</taxon>
        <taxon>Teleostei</taxon>
        <taxon>Neoteleostei</taxon>
        <taxon>Acanthomorphata</taxon>
        <taxon>Eupercaria</taxon>
        <taxon>Perciformes</taxon>
        <taxon>Cottioidei</taxon>
        <taxon>Cottales</taxon>
        <taxon>Liparidae</taxon>
        <taxon>Liparis</taxon>
    </lineage>
</organism>
<comment type="caution">
    <text evidence="1">The sequence shown here is derived from an EMBL/GenBank/DDBJ whole genome shotgun (WGS) entry which is preliminary data.</text>
</comment>
<reference evidence="1 2" key="1">
    <citation type="submission" date="2019-03" db="EMBL/GenBank/DDBJ databases">
        <title>First draft genome of Liparis tanakae, snailfish: a comprehensive survey of snailfish specific genes.</title>
        <authorList>
            <person name="Kim W."/>
            <person name="Song I."/>
            <person name="Jeong J.-H."/>
            <person name="Kim D."/>
            <person name="Kim S."/>
            <person name="Ryu S."/>
            <person name="Song J.Y."/>
            <person name="Lee S.K."/>
        </authorList>
    </citation>
    <scope>NUCLEOTIDE SEQUENCE [LARGE SCALE GENOMIC DNA]</scope>
    <source>
        <tissue evidence="1">Muscle</tissue>
    </source>
</reference>
<proteinExistence type="predicted"/>
<dbReference type="EMBL" id="SRLO01000042">
    <property type="protein sequence ID" value="TNN82055.1"/>
    <property type="molecule type" value="Genomic_DNA"/>
</dbReference>
<protein>
    <submittedName>
        <fullName evidence="1">Uncharacterized protein</fullName>
    </submittedName>
</protein>
<gene>
    <name evidence="1" type="ORF">EYF80_007701</name>
</gene>
<evidence type="ECO:0000313" key="1">
    <source>
        <dbReference type="EMBL" id="TNN82055.1"/>
    </source>
</evidence>
<dbReference type="AlphaFoldDB" id="A0A4Z2IVR8"/>
<sequence>MVVLAQVRVCGERRNGKGSQIVVVPGVEERGKRGTQLSAGLLVWLAYGDQKQGTSYACCCE</sequence>